<feature type="region of interest" description="Disordered" evidence="1">
    <location>
        <begin position="1"/>
        <end position="21"/>
    </location>
</feature>
<organism evidence="3 4">
    <name type="scientific">Rhizobium redzepovicii</name>
    <dbReference type="NCBI Taxonomy" id="2867518"/>
    <lineage>
        <taxon>Bacteria</taxon>
        <taxon>Pseudomonadati</taxon>
        <taxon>Pseudomonadota</taxon>
        <taxon>Alphaproteobacteria</taxon>
        <taxon>Hyphomicrobiales</taxon>
        <taxon>Rhizobiaceae</taxon>
        <taxon>Rhizobium/Agrobacterium group</taxon>
        <taxon>Rhizobium</taxon>
    </lineage>
</organism>
<evidence type="ECO:0000256" key="2">
    <source>
        <dbReference type="SAM" id="Phobius"/>
    </source>
</evidence>
<reference evidence="4" key="1">
    <citation type="submission" date="2023-07" db="EMBL/GenBank/DDBJ databases">
        <title>Genomic characterization of faba bean (Vicia faba) microsymbionts in Mexican soils.</title>
        <authorList>
            <person name="Rivera Orduna F.N."/>
            <person name="Guevara-Luna J."/>
            <person name="Yan J."/>
            <person name="Arroyo-Herrera I."/>
            <person name="Li Y."/>
            <person name="Vasquez-Murrieta M.S."/>
            <person name="Wang E.T."/>
        </authorList>
    </citation>
    <scope>NUCLEOTIDE SEQUENCE [LARGE SCALE GENOMIC DNA]</scope>
    <source>
        <strain evidence="4">CH6</strain>
    </source>
</reference>
<evidence type="ECO:0000313" key="3">
    <source>
        <dbReference type="EMBL" id="MDR9764222.1"/>
    </source>
</evidence>
<sequence>MSARSDKDPIQRPASSSAGKGTRLNAGRIALILIGTIGVVAFVLYATIVLYGLLKGI</sequence>
<evidence type="ECO:0000313" key="4">
    <source>
        <dbReference type="Proteomes" id="UP001269402"/>
    </source>
</evidence>
<protein>
    <submittedName>
        <fullName evidence="3">Uncharacterized protein</fullName>
    </submittedName>
</protein>
<dbReference type="RefSeq" id="WP_310804543.1">
    <property type="nucleotide sequence ID" value="NZ_JAVLSG010000002.1"/>
</dbReference>
<dbReference type="AlphaFoldDB" id="A0AAW8PB06"/>
<feature type="compositionally biased region" description="Basic and acidic residues" evidence="1">
    <location>
        <begin position="1"/>
        <end position="10"/>
    </location>
</feature>
<dbReference type="Proteomes" id="UP001269402">
    <property type="component" value="Unassembled WGS sequence"/>
</dbReference>
<name>A0AAW8PB06_9HYPH</name>
<keyword evidence="2" id="KW-1133">Transmembrane helix</keyword>
<gene>
    <name evidence="3" type="ORF">RJJ37_32195</name>
</gene>
<accession>A0AAW8PB06</accession>
<dbReference type="EMBL" id="JAVLSH010000027">
    <property type="protein sequence ID" value="MDR9764222.1"/>
    <property type="molecule type" value="Genomic_DNA"/>
</dbReference>
<proteinExistence type="predicted"/>
<keyword evidence="2" id="KW-0812">Transmembrane</keyword>
<comment type="caution">
    <text evidence="3">The sequence shown here is derived from an EMBL/GenBank/DDBJ whole genome shotgun (WGS) entry which is preliminary data.</text>
</comment>
<keyword evidence="4" id="KW-1185">Reference proteome</keyword>
<keyword evidence="2" id="KW-0472">Membrane</keyword>
<feature type="transmembrane region" description="Helical" evidence="2">
    <location>
        <begin position="29"/>
        <end position="54"/>
    </location>
</feature>
<evidence type="ECO:0000256" key="1">
    <source>
        <dbReference type="SAM" id="MobiDB-lite"/>
    </source>
</evidence>